<evidence type="ECO:0000313" key="4">
    <source>
        <dbReference type="Proteomes" id="UP001180973"/>
    </source>
</evidence>
<dbReference type="EMBL" id="JAVRFL010000034">
    <property type="protein sequence ID" value="MDT0532152.1"/>
    <property type="molecule type" value="Genomic_DNA"/>
</dbReference>
<dbReference type="RefSeq" id="WP_311413925.1">
    <property type="nucleotide sequence ID" value="NZ_JAVRFL010000034.1"/>
</dbReference>
<reference evidence="3" key="1">
    <citation type="submission" date="2023-09" db="EMBL/GenBank/DDBJ databases">
        <title>30 novel species of actinomycetes from the DSMZ collection.</title>
        <authorList>
            <person name="Nouioui I."/>
        </authorList>
    </citation>
    <scope>NUCLEOTIDE SEQUENCE</scope>
    <source>
        <strain evidence="3">DSM 115977</strain>
    </source>
</reference>
<proteinExistence type="predicted"/>
<accession>A0ABU2X1U5</accession>
<evidence type="ECO:0000313" key="3">
    <source>
        <dbReference type="EMBL" id="MDT0532152.1"/>
    </source>
</evidence>
<organism evidence="3 4">
    <name type="scientific">Micromonospora reichwaldensis</name>
    <dbReference type="NCBI Taxonomy" id="3075516"/>
    <lineage>
        <taxon>Bacteria</taxon>
        <taxon>Bacillati</taxon>
        <taxon>Actinomycetota</taxon>
        <taxon>Actinomycetes</taxon>
        <taxon>Micromonosporales</taxon>
        <taxon>Micromonosporaceae</taxon>
        <taxon>Micromonospora</taxon>
    </lineage>
</organism>
<evidence type="ECO:0000256" key="1">
    <source>
        <dbReference type="SAM" id="MobiDB-lite"/>
    </source>
</evidence>
<comment type="caution">
    <text evidence="3">The sequence shown here is derived from an EMBL/GenBank/DDBJ whole genome shotgun (WGS) entry which is preliminary data.</text>
</comment>
<sequence length="410" mass="44459">MATRRGTSPSDKQREQWAAERRAKLADLHERVVAEVGKITDSDQWRRWLQFAAKFHGYSFNNVLLIMAQRPDATWVAGYKRWKTEFGRHVRKGEKGIAILAPVTKRVTDDPQKSSEDRSEPTKQDPQQPAAEQAAQSARVLHTFKPVAVFDISQTEGPDIDVPGGPAFADVMPQLLEGQAPAGLYDQLVMLAEERGYTVERGDCRGANGFTDYTNRLIKVRDDVDDAQAVKTMIHELGHVDLHTPSDFGGDTTRGCRGEREVEAESVAFLVAERYGLDTSTYTFAYVALWAQRAAEQTGQSPEGIVQAAGQRIVSAAFRITEAVDINGTPDGATVAPALAAQVASGVRRASAARATAEASASRATASIDQPLVAAARAFPPLFRTVHADDLAPTPAAANAVTARRGTRLP</sequence>
<dbReference type="Proteomes" id="UP001180973">
    <property type="component" value="Unassembled WGS sequence"/>
</dbReference>
<evidence type="ECO:0000259" key="2">
    <source>
        <dbReference type="Pfam" id="PF08401"/>
    </source>
</evidence>
<dbReference type="Pfam" id="PF08401">
    <property type="entry name" value="ArdcN"/>
    <property type="match status" value="1"/>
</dbReference>
<gene>
    <name evidence="3" type="ORF">RM555_24445</name>
</gene>
<feature type="domain" description="N-terminal" evidence="2">
    <location>
        <begin position="34"/>
        <end position="123"/>
    </location>
</feature>
<name>A0ABU2X1U5_9ACTN</name>
<keyword evidence="4" id="KW-1185">Reference proteome</keyword>
<protein>
    <submittedName>
        <fullName evidence="3">ArdC family protein</fullName>
    </submittedName>
</protein>
<feature type="region of interest" description="Disordered" evidence="1">
    <location>
        <begin position="102"/>
        <end position="137"/>
    </location>
</feature>
<dbReference type="InterPro" id="IPR013610">
    <property type="entry name" value="ArdC_N"/>
</dbReference>
<feature type="compositionally biased region" description="Low complexity" evidence="1">
    <location>
        <begin position="124"/>
        <end position="137"/>
    </location>
</feature>
<feature type="compositionally biased region" description="Basic and acidic residues" evidence="1">
    <location>
        <begin position="106"/>
        <end position="123"/>
    </location>
</feature>